<dbReference type="EMBL" id="BSFQ01000022">
    <property type="protein sequence ID" value="GLL13491.1"/>
    <property type="molecule type" value="Genomic_DNA"/>
</dbReference>
<feature type="region of interest" description="Disordered" evidence="1">
    <location>
        <begin position="26"/>
        <end position="46"/>
    </location>
</feature>
<evidence type="ECO:0000256" key="1">
    <source>
        <dbReference type="SAM" id="MobiDB-lite"/>
    </source>
</evidence>
<organism evidence="2 3">
    <name type="scientific">Pseudonocardia halophobica</name>
    <dbReference type="NCBI Taxonomy" id="29401"/>
    <lineage>
        <taxon>Bacteria</taxon>
        <taxon>Bacillati</taxon>
        <taxon>Actinomycetota</taxon>
        <taxon>Actinomycetes</taxon>
        <taxon>Pseudonocardiales</taxon>
        <taxon>Pseudonocardiaceae</taxon>
        <taxon>Pseudonocardia</taxon>
    </lineage>
</organism>
<keyword evidence="3" id="KW-1185">Reference proteome</keyword>
<protein>
    <submittedName>
        <fullName evidence="2">Uncharacterized protein</fullName>
    </submittedName>
</protein>
<reference evidence="2" key="2">
    <citation type="submission" date="2023-01" db="EMBL/GenBank/DDBJ databases">
        <authorList>
            <person name="Sun Q."/>
            <person name="Evtushenko L."/>
        </authorList>
    </citation>
    <scope>NUCLEOTIDE SEQUENCE</scope>
    <source>
        <strain evidence="2">VKM Ac-1069</strain>
    </source>
</reference>
<dbReference type="Proteomes" id="UP001143463">
    <property type="component" value="Unassembled WGS sequence"/>
</dbReference>
<sequence length="88" mass="9667">MSRVGVFLHRIVRALRALFRAFRTSGPGRTRTGTSALSPRSRTRRNPWPYCPACHRRVAGLCERGCGVCPVCCPGHDDTPEGASDDRA</sequence>
<feature type="compositionally biased region" description="Low complexity" evidence="1">
    <location>
        <begin position="26"/>
        <end position="35"/>
    </location>
</feature>
<comment type="caution">
    <text evidence="2">The sequence shown here is derived from an EMBL/GenBank/DDBJ whole genome shotgun (WGS) entry which is preliminary data.</text>
</comment>
<name>A0A9W6L7S2_9PSEU</name>
<evidence type="ECO:0000313" key="3">
    <source>
        <dbReference type="Proteomes" id="UP001143463"/>
    </source>
</evidence>
<reference evidence="2" key="1">
    <citation type="journal article" date="2014" name="Int. J. Syst. Evol. Microbiol.">
        <title>Complete genome sequence of Corynebacterium casei LMG S-19264T (=DSM 44701T), isolated from a smear-ripened cheese.</title>
        <authorList>
            <consortium name="US DOE Joint Genome Institute (JGI-PGF)"/>
            <person name="Walter F."/>
            <person name="Albersmeier A."/>
            <person name="Kalinowski J."/>
            <person name="Ruckert C."/>
        </authorList>
    </citation>
    <scope>NUCLEOTIDE SEQUENCE</scope>
    <source>
        <strain evidence="2">VKM Ac-1069</strain>
    </source>
</reference>
<gene>
    <name evidence="2" type="ORF">GCM10017577_46350</name>
</gene>
<accession>A0A9W6L7S2</accession>
<proteinExistence type="predicted"/>
<evidence type="ECO:0000313" key="2">
    <source>
        <dbReference type="EMBL" id="GLL13491.1"/>
    </source>
</evidence>
<dbReference type="AlphaFoldDB" id="A0A9W6L7S2"/>